<dbReference type="Pfam" id="PF04757">
    <property type="entry name" value="Pex2_Pex12"/>
    <property type="match status" value="1"/>
</dbReference>
<keyword evidence="10" id="KW-0653">Protein transport</keyword>
<evidence type="ECO:0000256" key="6">
    <source>
        <dbReference type="ARBA" id="ARBA00022692"/>
    </source>
</evidence>
<dbReference type="GO" id="GO:0016558">
    <property type="term" value="P:protein import into peroxisome matrix"/>
    <property type="evidence" value="ECO:0007669"/>
    <property type="project" value="UniProtKB-UniRule"/>
</dbReference>
<comment type="caution">
    <text evidence="18">The sequence shown here is derived from an EMBL/GenBank/DDBJ whole genome shotgun (WGS) entry which is preliminary data.</text>
</comment>
<feature type="region of interest" description="Disordered" evidence="16">
    <location>
        <begin position="267"/>
        <end position="287"/>
    </location>
</feature>
<evidence type="ECO:0000256" key="14">
    <source>
        <dbReference type="ARBA" id="ARBA00029692"/>
    </source>
</evidence>
<comment type="function">
    <text evidence="15">Component of a retrotranslocation channel required for peroxisome organization by mediating export of the PEX5 receptor from peroxisomes to the cytosol, thereby promoting PEX5 recycling.</text>
</comment>
<dbReference type="Gene3D" id="3.30.40.10">
    <property type="entry name" value="Zinc/RING finger domain, C3HC4 (zinc finger)"/>
    <property type="match status" value="1"/>
</dbReference>
<evidence type="ECO:0000256" key="12">
    <source>
        <dbReference type="ARBA" id="ARBA00023136"/>
    </source>
</evidence>
<comment type="subcellular location">
    <subcellularLocation>
        <location evidence="1">Peroxisome membrane</location>
        <topology evidence="1">Multi-pass membrane protein</topology>
    </subcellularLocation>
</comment>
<gene>
    <name evidence="18" type="primary">PEX12_3</name>
    <name evidence="18" type="ORF">FJT64_019149</name>
</gene>
<keyword evidence="13 15" id="KW-0576">Peroxisome</keyword>
<evidence type="ECO:0000256" key="10">
    <source>
        <dbReference type="ARBA" id="ARBA00022927"/>
    </source>
</evidence>
<dbReference type="PIRSF" id="PIRSF038074">
    <property type="entry name" value="Peroxisome_assembly_p12"/>
    <property type="match status" value="1"/>
</dbReference>
<keyword evidence="12 15" id="KW-0472">Membrane</keyword>
<dbReference type="PANTHER" id="PTHR12888">
    <property type="entry name" value="PEROXISOME ASSEMBLY PROTEIN 12 PEROXIN-12"/>
    <property type="match status" value="1"/>
</dbReference>
<reference evidence="18 19" key="1">
    <citation type="submission" date="2019-07" db="EMBL/GenBank/DDBJ databases">
        <title>Draft genome assembly of a fouling barnacle, Amphibalanus amphitrite (Darwin, 1854): The first reference genome for Thecostraca.</title>
        <authorList>
            <person name="Kim W."/>
        </authorList>
    </citation>
    <scope>NUCLEOTIDE SEQUENCE [LARGE SCALE GENOMIC DNA]</scope>
    <source>
        <strain evidence="18">SNU_AA5</strain>
        <tissue evidence="18">Soma without cirri and trophi</tissue>
    </source>
</reference>
<dbReference type="CDD" id="cd16451">
    <property type="entry name" value="mRING_PEX12"/>
    <property type="match status" value="1"/>
</dbReference>
<comment type="similarity">
    <text evidence="3 15">Belongs to the pex2/pex10/pex12 family.</text>
</comment>
<dbReference type="EMBL" id="VIIS01000378">
    <property type="protein sequence ID" value="KAF0309740.1"/>
    <property type="molecule type" value="Genomic_DNA"/>
</dbReference>
<evidence type="ECO:0000313" key="18">
    <source>
        <dbReference type="EMBL" id="KAF0309740.1"/>
    </source>
</evidence>
<keyword evidence="6" id="KW-0812">Transmembrane</keyword>
<dbReference type="GO" id="GO:0006513">
    <property type="term" value="P:protein monoubiquitination"/>
    <property type="evidence" value="ECO:0007669"/>
    <property type="project" value="TreeGrafter"/>
</dbReference>
<dbReference type="SUPFAM" id="SSF57850">
    <property type="entry name" value="RING/U-box"/>
    <property type="match status" value="1"/>
</dbReference>
<keyword evidence="7" id="KW-0479">Metal-binding</keyword>
<keyword evidence="11" id="KW-1133">Transmembrane helix</keyword>
<organism evidence="18 19">
    <name type="scientific">Amphibalanus amphitrite</name>
    <name type="common">Striped barnacle</name>
    <name type="synonym">Balanus amphitrite</name>
    <dbReference type="NCBI Taxonomy" id="1232801"/>
    <lineage>
        <taxon>Eukaryota</taxon>
        <taxon>Metazoa</taxon>
        <taxon>Ecdysozoa</taxon>
        <taxon>Arthropoda</taxon>
        <taxon>Crustacea</taxon>
        <taxon>Multicrustacea</taxon>
        <taxon>Cirripedia</taxon>
        <taxon>Thoracica</taxon>
        <taxon>Thoracicalcarea</taxon>
        <taxon>Balanomorpha</taxon>
        <taxon>Balanoidea</taxon>
        <taxon>Balanidae</taxon>
        <taxon>Amphibalaninae</taxon>
        <taxon>Amphibalanus</taxon>
    </lineage>
</organism>
<evidence type="ECO:0000256" key="3">
    <source>
        <dbReference type="ARBA" id="ARBA00008704"/>
    </source>
</evidence>
<evidence type="ECO:0000256" key="16">
    <source>
        <dbReference type="SAM" id="MobiDB-lite"/>
    </source>
</evidence>
<evidence type="ECO:0000256" key="1">
    <source>
        <dbReference type="ARBA" id="ARBA00004585"/>
    </source>
</evidence>
<proteinExistence type="inferred from homology"/>
<evidence type="ECO:0000256" key="9">
    <source>
        <dbReference type="ARBA" id="ARBA00022833"/>
    </source>
</evidence>
<evidence type="ECO:0000256" key="8">
    <source>
        <dbReference type="ARBA" id="ARBA00022771"/>
    </source>
</evidence>
<keyword evidence="8" id="KW-0863">Zinc-finger</keyword>
<dbReference type="OrthoDB" id="107372at2759"/>
<dbReference type="PANTHER" id="PTHR12888:SF0">
    <property type="entry name" value="PEROXISOME ASSEMBLY PROTEIN 12"/>
    <property type="match status" value="1"/>
</dbReference>
<dbReference type="Proteomes" id="UP000440578">
    <property type="component" value="Unassembled WGS sequence"/>
</dbReference>
<evidence type="ECO:0000313" key="19">
    <source>
        <dbReference type="Proteomes" id="UP000440578"/>
    </source>
</evidence>
<dbReference type="InterPro" id="IPR013083">
    <property type="entry name" value="Znf_RING/FYVE/PHD"/>
</dbReference>
<dbReference type="InterPro" id="IPR006845">
    <property type="entry name" value="Pex_N"/>
</dbReference>
<accession>A0A6A4X117</accession>
<dbReference type="GO" id="GO:0005778">
    <property type="term" value="C:peroxisomal membrane"/>
    <property type="evidence" value="ECO:0007669"/>
    <property type="project" value="UniProtKB-SubCell"/>
</dbReference>
<keyword evidence="5" id="KW-0813">Transport</keyword>
<feature type="compositionally biased region" description="Basic and acidic residues" evidence="16">
    <location>
        <begin position="267"/>
        <end position="279"/>
    </location>
</feature>
<comment type="pathway">
    <text evidence="2">Protein modification; protein ubiquitination.</text>
</comment>
<dbReference type="GO" id="GO:0008270">
    <property type="term" value="F:zinc ion binding"/>
    <property type="evidence" value="ECO:0007669"/>
    <property type="project" value="UniProtKB-KW"/>
</dbReference>
<dbReference type="EMBL" id="VIIS01000378">
    <property type="protein sequence ID" value="KAF0309741.1"/>
    <property type="molecule type" value="Genomic_DNA"/>
</dbReference>
<evidence type="ECO:0000256" key="4">
    <source>
        <dbReference type="ARBA" id="ARBA00018980"/>
    </source>
</evidence>
<evidence type="ECO:0000256" key="7">
    <source>
        <dbReference type="ARBA" id="ARBA00022723"/>
    </source>
</evidence>
<dbReference type="AlphaFoldDB" id="A0A6A4X117"/>
<name>A0A6A4X117_AMPAM</name>
<feature type="domain" description="Pex N-terminal" evidence="17">
    <location>
        <begin position="26"/>
        <end position="257"/>
    </location>
</feature>
<protein>
    <recommendedName>
        <fullName evidence="4 15">Peroxisome assembly protein 12</fullName>
    </recommendedName>
    <alternativeName>
        <fullName evidence="14 15">Peroxin-12</fullName>
    </alternativeName>
</protein>
<keyword evidence="19" id="KW-1185">Reference proteome</keyword>
<keyword evidence="9" id="KW-0862">Zinc</keyword>
<evidence type="ECO:0000259" key="17">
    <source>
        <dbReference type="Pfam" id="PF04757"/>
    </source>
</evidence>
<dbReference type="InterPro" id="IPR017375">
    <property type="entry name" value="PEX12"/>
</dbReference>
<evidence type="ECO:0000256" key="2">
    <source>
        <dbReference type="ARBA" id="ARBA00004906"/>
    </source>
</evidence>
<evidence type="ECO:0000256" key="11">
    <source>
        <dbReference type="ARBA" id="ARBA00022989"/>
    </source>
</evidence>
<evidence type="ECO:0000256" key="5">
    <source>
        <dbReference type="ARBA" id="ARBA00022448"/>
    </source>
</evidence>
<evidence type="ECO:0000256" key="15">
    <source>
        <dbReference type="PIRNR" id="PIRNR038074"/>
    </source>
</evidence>
<dbReference type="GO" id="GO:0004842">
    <property type="term" value="F:ubiquitin-protein transferase activity"/>
    <property type="evidence" value="ECO:0007669"/>
    <property type="project" value="TreeGrafter"/>
</dbReference>
<dbReference type="GO" id="GO:1990429">
    <property type="term" value="C:peroxisomal importomer complex"/>
    <property type="evidence" value="ECO:0007669"/>
    <property type="project" value="TreeGrafter"/>
</dbReference>
<sequence>MAEAVHQTDTASSKPSLFELMAADGLFSSLHPAVRHACKIIAARYPSTQTWLERHFDELFLVVNALFQRHYLFTYAGSLAENFYGIKRTPVSSGDGRAGLRLLPGEVYRSLVWLCAFPYVKAKLDALFEELEHQEASGVRPEQEWRRRVHQLVLRLYPPVHATFSTAVAFCYLAYMFDKCGYHSPLSWLSGVRLETVTADDWRLARERDDKLSSWTRLRSRGLPAALTLYGLHATTRLASHALQVGSFLVQFLQWWSGAGDRDGRRLGAADVAPPDRRPLAQGEPEADGRCPLCGRTRTNEAVLAVSGYVFCHPCIFRHVSEKGRCPISWYPASTEQIYRLSGPGDD</sequence>
<evidence type="ECO:0000256" key="13">
    <source>
        <dbReference type="ARBA" id="ARBA00023140"/>
    </source>
</evidence>